<dbReference type="InterPro" id="IPR003593">
    <property type="entry name" value="AAA+_ATPase"/>
</dbReference>
<accession>A0ABR1JJQ9</accession>
<evidence type="ECO:0000256" key="3">
    <source>
        <dbReference type="SAM" id="Phobius"/>
    </source>
</evidence>
<evidence type="ECO:0000256" key="1">
    <source>
        <dbReference type="ARBA" id="ARBA00022741"/>
    </source>
</evidence>
<dbReference type="Gene3D" id="3.40.50.300">
    <property type="entry name" value="P-loop containing nucleotide triphosphate hydrolases"/>
    <property type="match status" value="1"/>
</dbReference>
<feature type="transmembrane region" description="Helical" evidence="3">
    <location>
        <begin position="116"/>
        <end position="134"/>
    </location>
</feature>
<dbReference type="InterPro" id="IPR039421">
    <property type="entry name" value="Type_1_exporter"/>
</dbReference>
<feature type="transmembrane region" description="Helical" evidence="3">
    <location>
        <begin position="52"/>
        <end position="76"/>
    </location>
</feature>
<proteinExistence type="predicted"/>
<keyword evidence="6" id="KW-1185">Reference proteome</keyword>
<keyword evidence="3" id="KW-0812">Transmembrane</keyword>
<dbReference type="SMART" id="SM00382">
    <property type="entry name" value="AAA"/>
    <property type="match status" value="1"/>
</dbReference>
<gene>
    <name evidence="5" type="ORF">VKT23_007388</name>
</gene>
<keyword evidence="1" id="KW-0547">Nucleotide-binding</keyword>
<keyword evidence="3" id="KW-0472">Membrane</keyword>
<dbReference type="PANTHER" id="PTHR24221">
    <property type="entry name" value="ATP-BINDING CASSETTE SUB-FAMILY B"/>
    <property type="match status" value="1"/>
</dbReference>
<keyword evidence="2" id="KW-0067">ATP-binding</keyword>
<dbReference type="PROSITE" id="PS50893">
    <property type="entry name" value="ABC_TRANSPORTER_2"/>
    <property type="match status" value="1"/>
</dbReference>
<sequence length="683" mass="76424">MSKLPESSAVDGAKPLDKSPDVETLQLGVYSIHRFKPRRDPIELYKKWKEHFVALSQLMWDVYTLAPMLVLVLVFIEMVKRSEDVILLGFEMRILRIMEIGIHEGRVDSSALIKAVAARLLCVMVAGGVSTFAARLRRRLRARVVQYFDNYLLNYKLELDLSMLADNMNDDLEPTGIWHSVQSTVEIFTRLFSVLGQLSFIYHLGRSSNYGVFFVLLCLFRPVLSLVMFPANLNEPRVVEATNPHYLRMQALKALAEKKFRSDILGGNIVGYIKDQFQKARTALGDVSSEHPELLLWSMVEESPFSVFAEATNDLPTIFCAALVILNPTATNLSTVFSLRQSVDSLRITFMTIFWEVESLSRQADIISRLYHLKDKLAQTQVKDGDLVYNARSEEEKSDFSRGMGIDVRDVVFSYPGGDTNASALDHASFAISPGQLVVIVGANGSGKSTLIKLLGRLFNPTSGTILVDGEDITQYQLASLRQAIAMLTQDHHLYPLSIKENIGLGFIEKMDDETLIWDAARKGGAEGVIKGLSNGIETVLDPKGYQFAHRVMPDDKTGLGDKLRGLNKTGDVSGGERQRLVAARTFMRFNSDSVKLIAVDEPSSALDPEAELELFENIRSMRKGKTVIFVTHRFGHLTKHADVILCMDKGRVIESGTHSELMKMEGQYCKMYSVQAQAFEEN</sequence>
<organism evidence="5 6">
    <name type="scientific">Marasmiellus scandens</name>
    <dbReference type="NCBI Taxonomy" id="2682957"/>
    <lineage>
        <taxon>Eukaryota</taxon>
        <taxon>Fungi</taxon>
        <taxon>Dikarya</taxon>
        <taxon>Basidiomycota</taxon>
        <taxon>Agaricomycotina</taxon>
        <taxon>Agaricomycetes</taxon>
        <taxon>Agaricomycetidae</taxon>
        <taxon>Agaricales</taxon>
        <taxon>Marasmiineae</taxon>
        <taxon>Omphalotaceae</taxon>
        <taxon>Marasmiellus</taxon>
    </lineage>
</organism>
<dbReference type="InterPro" id="IPR027417">
    <property type="entry name" value="P-loop_NTPase"/>
</dbReference>
<keyword evidence="3" id="KW-1133">Transmembrane helix</keyword>
<comment type="caution">
    <text evidence="5">The sequence shown here is derived from an EMBL/GenBank/DDBJ whole genome shotgun (WGS) entry which is preliminary data.</text>
</comment>
<reference evidence="5 6" key="1">
    <citation type="submission" date="2024-01" db="EMBL/GenBank/DDBJ databases">
        <title>A draft genome for the cacao thread blight pathogen Marasmiellus scandens.</title>
        <authorList>
            <person name="Baruah I.K."/>
            <person name="Leung J."/>
            <person name="Bukari Y."/>
            <person name="Amoako-Attah I."/>
            <person name="Meinhardt L.W."/>
            <person name="Bailey B.A."/>
            <person name="Cohen S.P."/>
        </authorList>
    </citation>
    <scope>NUCLEOTIDE SEQUENCE [LARGE SCALE GENOMIC DNA]</scope>
    <source>
        <strain evidence="5 6">GH-19</strain>
    </source>
</reference>
<dbReference type="SUPFAM" id="SSF52540">
    <property type="entry name" value="P-loop containing nucleoside triphosphate hydrolases"/>
    <property type="match status" value="1"/>
</dbReference>
<evidence type="ECO:0000313" key="5">
    <source>
        <dbReference type="EMBL" id="KAK7462808.1"/>
    </source>
</evidence>
<protein>
    <recommendedName>
        <fullName evidence="4">ABC transporter domain-containing protein</fullName>
    </recommendedName>
</protein>
<name>A0ABR1JJQ9_9AGAR</name>
<evidence type="ECO:0000313" key="6">
    <source>
        <dbReference type="Proteomes" id="UP001498398"/>
    </source>
</evidence>
<dbReference type="Proteomes" id="UP001498398">
    <property type="component" value="Unassembled WGS sequence"/>
</dbReference>
<evidence type="ECO:0000259" key="4">
    <source>
        <dbReference type="PROSITE" id="PS50893"/>
    </source>
</evidence>
<feature type="domain" description="ABC transporter" evidence="4">
    <location>
        <begin position="406"/>
        <end position="675"/>
    </location>
</feature>
<dbReference type="Pfam" id="PF00005">
    <property type="entry name" value="ABC_tran"/>
    <property type="match status" value="1"/>
</dbReference>
<dbReference type="InterPro" id="IPR003439">
    <property type="entry name" value="ABC_transporter-like_ATP-bd"/>
</dbReference>
<evidence type="ECO:0000256" key="2">
    <source>
        <dbReference type="ARBA" id="ARBA00022840"/>
    </source>
</evidence>
<dbReference type="EMBL" id="JBANRG010000010">
    <property type="protein sequence ID" value="KAK7462808.1"/>
    <property type="molecule type" value="Genomic_DNA"/>
</dbReference>
<dbReference type="PANTHER" id="PTHR24221:SF646">
    <property type="entry name" value="HAEMOLYSIN SECRETION ATP-BINDING PROTEIN"/>
    <property type="match status" value="1"/>
</dbReference>